<dbReference type="PANTHER" id="PTHR48075">
    <property type="entry name" value="3-HYDROXYACYL-COA DEHYDROGENASE FAMILY PROTEIN"/>
    <property type="match status" value="1"/>
</dbReference>
<evidence type="ECO:0000313" key="4">
    <source>
        <dbReference type="EMBL" id="ETW93108.1"/>
    </source>
</evidence>
<name>W4L4S5_ENTF1</name>
<dbReference type="PATRIC" id="fig|1429438.4.peg.7622"/>
<dbReference type="GO" id="GO:0070403">
    <property type="term" value="F:NAD+ binding"/>
    <property type="evidence" value="ECO:0007669"/>
    <property type="project" value="InterPro"/>
</dbReference>
<gene>
    <name evidence="4" type="ORF">ETSY1_40685</name>
</gene>
<dbReference type="InterPro" id="IPR006176">
    <property type="entry name" value="3-OHacyl-CoA_DH_NAD-bd"/>
</dbReference>
<dbReference type="Pfam" id="PF00725">
    <property type="entry name" value="3HCDH"/>
    <property type="match status" value="1"/>
</dbReference>
<evidence type="ECO:0000259" key="2">
    <source>
        <dbReference type="Pfam" id="PF00725"/>
    </source>
</evidence>
<evidence type="ECO:0000259" key="3">
    <source>
        <dbReference type="Pfam" id="PF02737"/>
    </source>
</evidence>
<accession>W4L4S5</accession>
<dbReference type="Pfam" id="PF02737">
    <property type="entry name" value="3HCDH_N"/>
    <property type="match status" value="1"/>
</dbReference>
<dbReference type="Gene3D" id="3.40.50.720">
    <property type="entry name" value="NAD(P)-binding Rossmann-like Domain"/>
    <property type="match status" value="1"/>
</dbReference>
<dbReference type="PANTHER" id="PTHR48075:SF7">
    <property type="entry name" value="3-HYDROXYACYL-COA DEHYDROGENASE-RELATED"/>
    <property type="match status" value="1"/>
</dbReference>
<dbReference type="Proteomes" id="UP000019141">
    <property type="component" value="Unassembled WGS sequence"/>
</dbReference>
<keyword evidence="1" id="KW-0560">Oxidoreductase</keyword>
<dbReference type="SUPFAM" id="SSF51735">
    <property type="entry name" value="NAD(P)-binding Rossmann-fold domains"/>
    <property type="match status" value="1"/>
</dbReference>
<dbReference type="InterPro" id="IPR008927">
    <property type="entry name" value="6-PGluconate_DH-like_C_sf"/>
</dbReference>
<reference evidence="4 5" key="1">
    <citation type="journal article" date="2014" name="Nature">
        <title>An environmental bacterial taxon with a large and distinct metabolic repertoire.</title>
        <authorList>
            <person name="Wilson M.C."/>
            <person name="Mori T."/>
            <person name="Ruckert C."/>
            <person name="Uria A.R."/>
            <person name="Helf M.J."/>
            <person name="Takada K."/>
            <person name="Gernert C."/>
            <person name="Steffens U.A."/>
            <person name="Heycke N."/>
            <person name="Schmitt S."/>
            <person name="Rinke C."/>
            <person name="Helfrich E.J."/>
            <person name="Brachmann A.O."/>
            <person name="Gurgui C."/>
            <person name="Wakimoto T."/>
            <person name="Kracht M."/>
            <person name="Crusemann M."/>
            <person name="Hentschel U."/>
            <person name="Abe I."/>
            <person name="Matsunaga S."/>
            <person name="Kalinowski J."/>
            <person name="Takeyama H."/>
            <person name="Piel J."/>
        </authorList>
    </citation>
    <scope>NUCLEOTIDE SEQUENCE [LARGE SCALE GENOMIC DNA]</scope>
    <source>
        <strain evidence="5">TSY1</strain>
    </source>
</reference>
<feature type="domain" description="3-hydroxyacyl-CoA dehydrogenase C-terminal" evidence="2">
    <location>
        <begin position="208"/>
        <end position="306"/>
    </location>
</feature>
<dbReference type="InterPro" id="IPR006108">
    <property type="entry name" value="3HC_DH_C"/>
</dbReference>
<evidence type="ECO:0000256" key="1">
    <source>
        <dbReference type="ARBA" id="ARBA00023002"/>
    </source>
</evidence>
<dbReference type="Gene3D" id="1.10.1040.50">
    <property type="match status" value="1"/>
</dbReference>
<feature type="domain" description="3-hydroxyacyl-CoA dehydrogenase NAD binding" evidence="3">
    <location>
        <begin position="7"/>
        <end position="204"/>
    </location>
</feature>
<dbReference type="InterPro" id="IPR036291">
    <property type="entry name" value="NAD(P)-bd_dom_sf"/>
</dbReference>
<comment type="caution">
    <text evidence="4">The sequence shown here is derived from an EMBL/GenBank/DDBJ whole genome shotgun (WGS) entry which is preliminary data.</text>
</comment>
<organism evidence="4 5">
    <name type="scientific">Entotheonella factor</name>
    <dbReference type="NCBI Taxonomy" id="1429438"/>
    <lineage>
        <taxon>Bacteria</taxon>
        <taxon>Pseudomonadati</taxon>
        <taxon>Nitrospinota/Tectimicrobiota group</taxon>
        <taxon>Candidatus Tectimicrobiota</taxon>
        <taxon>Candidatus Entotheonellia</taxon>
        <taxon>Candidatus Entotheonellales</taxon>
        <taxon>Candidatus Entotheonellaceae</taxon>
        <taxon>Candidatus Entotheonella</taxon>
    </lineage>
</organism>
<proteinExistence type="predicted"/>
<dbReference type="EMBL" id="AZHW01001305">
    <property type="protein sequence ID" value="ETW93108.1"/>
    <property type="molecule type" value="Genomic_DNA"/>
</dbReference>
<evidence type="ECO:0000313" key="5">
    <source>
        <dbReference type="Proteomes" id="UP000019141"/>
    </source>
</evidence>
<dbReference type="GO" id="GO:0006631">
    <property type="term" value="P:fatty acid metabolic process"/>
    <property type="evidence" value="ECO:0007669"/>
    <property type="project" value="InterPro"/>
</dbReference>
<dbReference type="SUPFAM" id="SSF48179">
    <property type="entry name" value="6-phosphogluconate dehydrogenase C-terminal domain-like"/>
    <property type="match status" value="2"/>
</dbReference>
<evidence type="ECO:0008006" key="6">
    <source>
        <dbReference type="Google" id="ProtNLM"/>
    </source>
</evidence>
<dbReference type="GO" id="GO:0016616">
    <property type="term" value="F:oxidoreductase activity, acting on the CH-OH group of donors, NAD or NADP as acceptor"/>
    <property type="evidence" value="ECO:0007669"/>
    <property type="project" value="InterPro"/>
</dbReference>
<dbReference type="AlphaFoldDB" id="W4L4S5"/>
<sequence length="452" mass="50145">MEQRIRKAAVLGAGLMGSQIAAHLANVGIPSTLLDIVPGTLTKPEEQRGLTLESPVVRNRLAEQGLRAALKARPAPFYTPEAAGLVTIGNLEDDLSRLQEADWVVEAVTERLDIKQQLYQRLTPHLKDTAVLSSNTSGLSITALSESLPGHIQTRFLGTHFFNPPRYATLLELIPGPQTTPEVMQMMTDFGRHRLGKGVLQAKDTPNFIANRLGAYDLLHCLHVMQAEGYRVSEVDAVTGTAIGRASSAFRTADLVGLDTLLHVVQNSLNALPDDAIQEVALNPNFVPAMVERGWLGNKTGQGFYKRVQTEAGRAFYEIDPETLEYQPPERFRAPSLQQLRQIEDVAKRLQTLVFAEDRAGQLAWQLLSSSLCYAANLVTEIADDIVSVDQAMKWGFRWELGPFETWDALGLERVAKRLESEDRQVPPLVEQLRQAEHPAFYHQDDQATPLF</sequence>
<dbReference type="HOGENOM" id="CLU_009834_2_0_7"/>
<protein>
    <recommendedName>
        <fullName evidence="6">3-hydroxyacyl-CoA dehydrogenase</fullName>
    </recommendedName>
</protein>
<keyword evidence="5" id="KW-1185">Reference proteome</keyword>